<dbReference type="OrthoDB" id="109811at2759"/>
<dbReference type="AlphaFoldDB" id="A0A225VYR1"/>
<evidence type="ECO:0000313" key="2">
    <source>
        <dbReference type="Proteomes" id="UP000198211"/>
    </source>
</evidence>
<gene>
    <name evidence="1" type="ORF">PHMEG_00016645</name>
</gene>
<comment type="caution">
    <text evidence="1">The sequence shown here is derived from an EMBL/GenBank/DDBJ whole genome shotgun (WGS) entry which is preliminary data.</text>
</comment>
<sequence length="196" mass="22100">MYPFVIPADLTRSMEAAITTTRKEQREPDKLICSVSQQGIVHDISPPLQHRKWLERNWAKLGSDVDLFAKETQTWGVTRETVRNRHQTLANEVISKFTGCRLLSAFSTRCDKVTIYFEELIGSVCRGWLSDSSIEFCFSEFAASTEGGCCVLSSLLWQIGWPATPRDQLGDYMFIVHAVNLSGSHWGIIIVQIALS</sequence>
<dbReference type="STRING" id="4795.A0A225VYR1"/>
<dbReference type="Proteomes" id="UP000198211">
    <property type="component" value="Unassembled WGS sequence"/>
</dbReference>
<accession>A0A225VYR1</accession>
<keyword evidence="2" id="KW-1185">Reference proteome</keyword>
<feature type="non-terminal residue" evidence="1">
    <location>
        <position position="196"/>
    </location>
</feature>
<reference evidence="2" key="1">
    <citation type="submission" date="2017-03" db="EMBL/GenBank/DDBJ databases">
        <title>Phytopthora megakarya and P. palmivora, two closely related causual agents of cacao black pod achieved similar genome size and gene model numbers by different mechanisms.</title>
        <authorList>
            <person name="Ali S."/>
            <person name="Shao J."/>
            <person name="Larry D.J."/>
            <person name="Kronmiller B."/>
            <person name="Shen D."/>
            <person name="Strem M.D."/>
            <person name="Melnick R.L."/>
            <person name="Guiltinan M.J."/>
            <person name="Tyler B.M."/>
            <person name="Meinhardt L.W."/>
            <person name="Bailey B.A."/>
        </authorList>
    </citation>
    <scope>NUCLEOTIDE SEQUENCE [LARGE SCALE GENOMIC DNA]</scope>
    <source>
        <strain evidence="2">zdho120</strain>
    </source>
</reference>
<organism evidence="1 2">
    <name type="scientific">Phytophthora megakarya</name>
    <dbReference type="NCBI Taxonomy" id="4795"/>
    <lineage>
        <taxon>Eukaryota</taxon>
        <taxon>Sar</taxon>
        <taxon>Stramenopiles</taxon>
        <taxon>Oomycota</taxon>
        <taxon>Peronosporomycetes</taxon>
        <taxon>Peronosporales</taxon>
        <taxon>Peronosporaceae</taxon>
        <taxon>Phytophthora</taxon>
    </lineage>
</organism>
<dbReference type="GO" id="GO:0000502">
    <property type="term" value="C:proteasome complex"/>
    <property type="evidence" value="ECO:0007669"/>
    <property type="project" value="UniProtKB-KW"/>
</dbReference>
<dbReference type="EMBL" id="NBNE01002427">
    <property type="protein sequence ID" value="OWZ10495.1"/>
    <property type="molecule type" value="Genomic_DNA"/>
</dbReference>
<protein>
    <submittedName>
        <fullName evidence="1">26S proteasome non-ATPase regulatory protein</fullName>
    </submittedName>
</protein>
<keyword evidence="1" id="KW-0647">Proteasome</keyword>
<name>A0A225VYR1_9STRA</name>
<evidence type="ECO:0000313" key="1">
    <source>
        <dbReference type="EMBL" id="OWZ10495.1"/>
    </source>
</evidence>
<proteinExistence type="predicted"/>